<dbReference type="OrthoDB" id="9788881at2"/>
<gene>
    <name evidence="2" type="ORF">EV201_2167</name>
</gene>
<dbReference type="Proteomes" id="UP000293562">
    <property type="component" value="Unassembled WGS sequence"/>
</dbReference>
<dbReference type="GO" id="GO:0004803">
    <property type="term" value="F:transposase activity"/>
    <property type="evidence" value="ECO:0007669"/>
    <property type="project" value="InterPro"/>
</dbReference>
<dbReference type="EMBL" id="SHKN01000001">
    <property type="protein sequence ID" value="RZT97496.1"/>
    <property type="molecule type" value="Genomic_DNA"/>
</dbReference>
<proteinExistence type="predicted"/>
<name>A0A4Q7VMF0_9BACT</name>
<dbReference type="InterPro" id="IPR002686">
    <property type="entry name" value="Transposase_17"/>
</dbReference>
<protein>
    <submittedName>
        <fullName evidence="2">Putative transposase</fullName>
    </submittedName>
</protein>
<dbReference type="Gene3D" id="3.30.70.1290">
    <property type="entry name" value="Transposase IS200-like"/>
    <property type="match status" value="1"/>
</dbReference>
<comment type="caution">
    <text evidence="2">The sequence shown here is derived from an EMBL/GenBank/DDBJ whole genome shotgun (WGS) entry which is preliminary data.</text>
</comment>
<dbReference type="PANTHER" id="PTHR34322">
    <property type="entry name" value="TRANSPOSASE, Y1_TNP DOMAIN-CONTAINING"/>
    <property type="match status" value="1"/>
</dbReference>
<evidence type="ECO:0000259" key="1">
    <source>
        <dbReference type="SMART" id="SM01321"/>
    </source>
</evidence>
<keyword evidence="3" id="KW-1185">Reference proteome</keyword>
<dbReference type="SMART" id="SM01321">
    <property type="entry name" value="Y1_Tnp"/>
    <property type="match status" value="1"/>
</dbReference>
<organism evidence="2 3">
    <name type="scientific">Ancylomarina subtilis</name>
    <dbReference type="NCBI Taxonomy" id="1639035"/>
    <lineage>
        <taxon>Bacteria</taxon>
        <taxon>Pseudomonadati</taxon>
        <taxon>Bacteroidota</taxon>
        <taxon>Bacteroidia</taxon>
        <taxon>Marinilabiliales</taxon>
        <taxon>Marinifilaceae</taxon>
        <taxon>Ancylomarina</taxon>
    </lineage>
</organism>
<dbReference type="GO" id="GO:0006313">
    <property type="term" value="P:DNA transposition"/>
    <property type="evidence" value="ECO:0007669"/>
    <property type="project" value="InterPro"/>
</dbReference>
<dbReference type="AlphaFoldDB" id="A0A4Q7VMF0"/>
<evidence type="ECO:0000313" key="2">
    <source>
        <dbReference type="EMBL" id="RZT97496.1"/>
    </source>
</evidence>
<dbReference type="SUPFAM" id="SSF143422">
    <property type="entry name" value="Transposase IS200-like"/>
    <property type="match status" value="1"/>
</dbReference>
<reference evidence="2 3" key="1">
    <citation type="submission" date="2019-02" db="EMBL/GenBank/DDBJ databases">
        <title>Genomic Encyclopedia of Type Strains, Phase IV (KMG-IV): sequencing the most valuable type-strain genomes for metagenomic binning, comparative biology and taxonomic classification.</title>
        <authorList>
            <person name="Goeker M."/>
        </authorList>
    </citation>
    <scope>NUCLEOTIDE SEQUENCE [LARGE SCALE GENOMIC DNA]</scope>
    <source>
        <strain evidence="2 3">DSM 28825</strain>
    </source>
</reference>
<sequence length="195" mass="22654">MDFESGHIYHILNQGNNRRKIFFKRDNYLYFIKKIRTHILPYADIIAWCLMPNHFHLMVHVNNTEITVNPNTGNEKLRSINSSIAIMLHSYTRAINKVENTSGSLFRARTKAYCLDKIESADHVWYSDNGISMINTDHSTRYHLQTCFNYIHNNPSAAKLVECNTDWEFSSAIDYADRRNGNLVNKDIAIKLGLI</sequence>
<accession>A0A4Q7VMF0</accession>
<dbReference type="RefSeq" id="WP_130307512.1">
    <property type="nucleotide sequence ID" value="NZ_SHKN01000001.1"/>
</dbReference>
<feature type="domain" description="Transposase IS200-like" evidence="1">
    <location>
        <begin position="4"/>
        <end position="130"/>
    </location>
</feature>
<dbReference type="GO" id="GO:0003677">
    <property type="term" value="F:DNA binding"/>
    <property type="evidence" value="ECO:0007669"/>
    <property type="project" value="InterPro"/>
</dbReference>
<dbReference type="PANTHER" id="PTHR34322:SF2">
    <property type="entry name" value="TRANSPOSASE IS200-LIKE DOMAIN-CONTAINING PROTEIN"/>
    <property type="match status" value="1"/>
</dbReference>
<dbReference type="InterPro" id="IPR036515">
    <property type="entry name" value="Transposase_17_sf"/>
</dbReference>
<evidence type="ECO:0000313" key="3">
    <source>
        <dbReference type="Proteomes" id="UP000293562"/>
    </source>
</evidence>